<sequence length="499" mass="57162">MEVHIQLDVFNQAYLPLLDDEEHRYLVLYGGAGSGKSVFAVQRFLVRMLQKELCNILAVRAVAATNRDSTYALFRQVIAKWGLGELFHCADSDLRITCANGNSVIFKGLDDTEKLKSVTFPKGELTEVWIEEASEVSEEEFNQLDIRLRGGGSHKQMVLTFNPVSVLHWLKRRFFDREDPRARTLKTTYRDNAFLDGAYQETLESYRDADPYYYAVYCLGEWGVLGQTIFDAGKVTGRLSRLGERPCRRGEFLFETYYDEACREVLIDQGSIRFLESDSGPAVIYREPEEGVPYVVGGDTAGEGSDYSVGQVVDNVTGEQVCTLRGRMDEDVFAKQLYCLGLYYNGALLSVEANFSSYPIRELERLRYLRQFVRQAEDSYTHRLRDAYGFRTTAVTRPVAIAGLVEVVREHPEWLNDKDTLEEMLTFARNEKGRAEAQAGAHDDCVMALAIAYYSREQQSVFRKKGNVQWTHDMREDYENASPEEKRMLRKRWGEDLLT</sequence>
<protein>
    <submittedName>
        <fullName evidence="2">PBSX family phage terminase large subunit</fullName>
    </submittedName>
</protein>
<reference evidence="2 3" key="1">
    <citation type="submission" date="2022-06" db="EMBL/GenBank/DDBJ databases">
        <title>Isolation of gut microbiota from human fecal samples.</title>
        <authorList>
            <person name="Pamer E.G."/>
            <person name="Barat B."/>
            <person name="Waligurski E."/>
            <person name="Medina S."/>
            <person name="Paddock L."/>
            <person name="Mostad J."/>
        </authorList>
    </citation>
    <scope>NUCLEOTIDE SEQUENCE [LARGE SCALE GENOMIC DNA]</scope>
    <source>
        <strain evidence="2 3">DFI.9.73</strain>
    </source>
</reference>
<proteinExistence type="predicted"/>
<dbReference type="InterPro" id="IPR035412">
    <property type="entry name" value="Terminase_L_N"/>
</dbReference>
<dbReference type="NCBIfam" id="TIGR01547">
    <property type="entry name" value="phage_term_2"/>
    <property type="match status" value="1"/>
</dbReference>
<dbReference type="Gene3D" id="3.30.420.240">
    <property type="match status" value="1"/>
</dbReference>
<dbReference type="InterPro" id="IPR006437">
    <property type="entry name" value="Phage_terminase_lsu"/>
</dbReference>
<dbReference type="PANTHER" id="PTHR39184">
    <property type="match status" value="1"/>
</dbReference>
<dbReference type="InterPro" id="IPR052380">
    <property type="entry name" value="Viral_DNA_packaging_terminase"/>
</dbReference>
<dbReference type="GeneID" id="90530931"/>
<evidence type="ECO:0000313" key="3">
    <source>
        <dbReference type="Proteomes" id="UP001524473"/>
    </source>
</evidence>
<feature type="domain" description="Phage terminase large subunit N-terminal" evidence="1">
    <location>
        <begin position="23"/>
        <end position="221"/>
    </location>
</feature>
<dbReference type="Pfam" id="PF04466">
    <property type="entry name" value="Terminase_3"/>
    <property type="match status" value="1"/>
</dbReference>
<comment type="caution">
    <text evidence="2">The sequence shown here is derived from an EMBL/GenBank/DDBJ whole genome shotgun (WGS) entry which is preliminary data.</text>
</comment>
<dbReference type="Gene3D" id="3.40.50.300">
    <property type="entry name" value="P-loop containing nucleotide triphosphate hydrolases"/>
    <property type="match status" value="1"/>
</dbReference>
<dbReference type="RefSeq" id="WP_066859767.1">
    <property type="nucleotide sequence ID" value="NZ_CABKVV010000006.1"/>
</dbReference>
<dbReference type="EMBL" id="JANFZH010000096">
    <property type="protein sequence ID" value="MCQ4841850.1"/>
    <property type="molecule type" value="Genomic_DNA"/>
</dbReference>
<dbReference type="InterPro" id="IPR027417">
    <property type="entry name" value="P-loop_NTPase"/>
</dbReference>
<keyword evidence="3" id="KW-1185">Reference proteome</keyword>
<dbReference type="SUPFAM" id="SSF52540">
    <property type="entry name" value="P-loop containing nucleoside triphosphate hydrolases"/>
    <property type="match status" value="1"/>
</dbReference>
<gene>
    <name evidence="2" type="ORF">NE695_18280</name>
</gene>
<evidence type="ECO:0000259" key="1">
    <source>
        <dbReference type="Pfam" id="PF04466"/>
    </source>
</evidence>
<evidence type="ECO:0000313" key="2">
    <source>
        <dbReference type="EMBL" id="MCQ4841850.1"/>
    </source>
</evidence>
<organism evidence="2 3">
    <name type="scientific">Neglectibacter timonensis</name>
    <dbReference type="NCBI Taxonomy" id="1776382"/>
    <lineage>
        <taxon>Bacteria</taxon>
        <taxon>Bacillati</taxon>
        <taxon>Bacillota</taxon>
        <taxon>Clostridia</taxon>
        <taxon>Eubacteriales</taxon>
        <taxon>Oscillospiraceae</taxon>
        <taxon>Neglectibacter</taxon>
    </lineage>
</organism>
<accession>A0ABT1S4X0</accession>
<dbReference type="Proteomes" id="UP001524473">
    <property type="component" value="Unassembled WGS sequence"/>
</dbReference>
<dbReference type="PANTHER" id="PTHR39184:SF1">
    <property type="entry name" value="PBSX PHAGE TERMINASE LARGE SUBUNIT"/>
    <property type="match status" value="1"/>
</dbReference>
<name>A0ABT1S4X0_9FIRM</name>